<proteinExistence type="predicted"/>
<name>A0ABT1CUZ2_9HYPH</name>
<keyword evidence="2" id="KW-1185">Reference proteome</keyword>
<dbReference type="RefSeq" id="WP_152009234.1">
    <property type="nucleotide sequence ID" value="NZ_CP159480.1"/>
</dbReference>
<dbReference type="EMBL" id="JAAAML010000003">
    <property type="protein sequence ID" value="MCO6410009.1"/>
    <property type="molecule type" value="Genomic_DNA"/>
</dbReference>
<sequence>MAKYHEFSEDRVAAAIEAARSYYAEIGTYQEGGRIDPNDDGHMNIAAECIQVTVDNGKVCLKLPVLGNTVCLPIPSFIPNGTAAEACLSICFTGPFPTGVTVTISVLGKVIITKSFGKC</sequence>
<organism evidence="1 2">
    <name type="scientific">Hoeflea alexandrii</name>
    <dbReference type="NCBI Taxonomy" id="288436"/>
    <lineage>
        <taxon>Bacteria</taxon>
        <taxon>Pseudomonadati</taxon>
        <taxon>Pseudomonadota</taxon>
        <taxon>Alphaproteobacteria</taxon>
        <taxon>Hyphomicrobiales</taxon>
        <taxon>Rhizobiaceae</taxon>
        <taxon>Hoeflea</taxon>
    </lineage>
</organism>
<evidence type="ECO:0000313" key="2">
    <source>
        <dbReference type="Proteomes" id="UP001320715"/>
    </source>
</evidence>
<accession>A0ABT1CUZ2</accession>
<dbReference type="Proteomes" id="UP001320715">
    <property type="component" value="Unassembled WGS sequence"/>
</dbReference>
<evidence type="ECO:0000313" key="1">
    <source>
        <dbReference type="EMBL" id="MCO6410009.1"/>
    </source>
</evidence>
<protein>
    <submittedName>
        <fullName evidence="1">Uncharacterized protein</fullName>
    </submittedName>
</protein>
<comment type="caution">
    <text evidence="1">The sequence shown here is derived from an EMBL/GenBank/DDBJ whole genome shotgun (WGS) entry which is preliminary data.</text>
</comment>
<reference evidence="1 2" key="1">
    <citation type="submission" date="2020-01" db="EMBL/GenBank/DDBJ databases">
        <title>Genomes of bacteria type strains.</title>
        <authorList>
            <person name="Chen J."/>
            <person name="Zhu S."/>
            <person name="Yang J."/>
        </authorList>
    </citation>
    <scope>NUCLEOTIDE SEQUENCE [LARGE SCALE GENOMIC DNA]</scope>
    <source>
        <strain evidence="1 2">DSM 16655</strain>
    </source>
</reference>
<gene>
    <name evidence="1" type="ORF">GTW23_17635</name>
</gene>